<feature type="domain" description="VOC" evidence="1">
    <location>
        <begin position="2"/>
        <end position="122"/>
    </location>
</feature>
<dbReference type="InterPro" id="IPR029068">
    <property type="entry name" value="Glyas_Bleomycin-R_OHBP_Dase"/>
</dbReference>
<dbReference type="SUPFAM" id="SSF54593">
    <property type="entry name" value="Glyoxalase/Bleomycin resistance protein/Dihydroxybiphenyl dioxygenase"/>
    <property type="match status" value="1"/>
</dbReference>
<dbReference type="OrthoDB" id="9789608at2"/>
<dbReference type="GO" id="GO:0046686">
    <property type="term" value="P:response to cadmium ion"/>
    <property type="evidence" value="ECO:0007669"/>
    <property type="project" value="TreeGrafter"/>
</dbReference>
<gene>
    <name evidence="2" type="ORF">BBK14_33930</name>
</gene>
<keyword evidence="3" id="KW-1185">Reference proteome</keyword>
<organism evidence="2 3">
    <name type="scientific">Parafrankia soli</name>
    <dbReference type="NCBI Taxonomy" id="2599596"/>
    <lineage>
        <taxon>Bacteria</taxon>
        <taxon>Bacillati</taxon>
        <taxon>Actinomycetota</taxon>
        <taxon>Actinomycetes</taxon>
        <taxon>Frankiales</taxon>
        <taxon>Frankiaceae</taxon>
        <taxon>Parafrankia</taxon>
    </lineage>
</organism>
<dbReference type="Pfam" id="PF00903">
    <property type="entry name" value="Glyoxalase"/>
    <property type="match status" value="1"/>
</dbReference>
<dbReference type="PROSITE" id="PS51819">
    <property type="entry name" value="VOC"/>
    <property type="match status" value="1"/>
</dbReference>
<sequence length="168" mass="17474">MARVQLALNVSDVDAAVEFYSKLFGVEPAKRRPGYANFAVDVPPLKLVLIENPDARGAGVAGALNHLGVEIETSEEVSAAATRLQDSGLVTAVEENTACCYALQDKVWVDDPDGAPWEIYTVLADIAESSGTQLRTVEPGDGPGSACDCGPVCAPTVTIEPASAGTAR</sequence>
<dbReference type="InterPro" id="IPR052393">
    <property type="entry name" value="Cadmium-induced_rsp"/>
</dbReference>
<dbReference type="NCBIfam" id="NF041414">
    <property type="entry name" value="ArsI_CadI_VOC"/>
    <property type="match status" value="1"/>
</dbReference>
<dbReference type="InterPro" id="IPR049789">
    <property type="entry name" value="ArsI/CadI-like"/>
</dbReference>
<dbReference type="EMBL" id="MAXA01000168">
    <property type="protein sequence ID" value="OHV31246.1"/>
    <property type="molecule type" value="Genomic_DNA"/>
</dbReference>
<dbReference type="RefSeq" id="WP_071062689.1">
    <property type="nucleotide sequence ID" value="NZ_MAXA01000168.1"/>
</dbReference>
<dbReference type="InterPro" id="IPR004360">
    <property type="entry name" value="Glyas_Fos-R_dOase_dom"/>
</dbReference>
<protein>
    <submittedName>
        <fullName evidence="2">Glyoxalase</fullName>
    </submittedName>
</protein>
<proteinExistence type="predicted"/>
<dbReference type="PANTHER" id="PTHR41294:SF1">
    <property type="entry name" value="CADMIUM-INDUCED PROTEIN CADI"/>
    <property type="match status" value="1"/>
</dbReference>
<dbReference type="AlphaFoldDB" id="A0A1S1QCB7"/>
<dbReference type="Proteomes" id="UP000179769">
    <property type="component" value="Unassembled WGS sequence"/>
</dbReference>
<dbReference type="PANTHER" id="PTHR41294">
    <property type="entry name" value="CADMIUM-INDUCED PROTEIN CADI"/>
    <property type="match status" value="1"/>
</dbReference>
<accession>A0A1S1QCB7</accession>
<evidence type="ECO:0000313" key="3">
    <source>
        <dbReference type="Proteomes" id="UP000179769"/>
    </source>
</evidence>
<dbReference type="Gene3D" id="3.10.180.10">
    <property type="entry name" value="2,3-Dihydroxybiphenyl 1,2-Dioxygenase, domain 1"/>
    <property type="match status" value="1"/>
</dbReference>
<evidence type="ECO:0000259" key="1">
    <source>
        <dbReference type="PROSITE" id="PS51819"/>
    </source>
</evidence>
<name>A0A1S1QCB7_9ACTN</name>
<comment type="caution">
    <text evidence="2">The sequence shown here is derived from an EMBL/GenBank/DDBJ whole genome shotgun (WGS) entry which is preliminary data.</text>
</comment>
<reference evidence="3" key="1">
    <citation type="submission" date="2016-07" db="EMBL/GenBank/DDBJ databases">
        <title>Frankia sp. NRRL B-16219 Genome sequencing.</title>
        <authorList>
            <person name="Ghodhbane-Gtari F."/>
            <person name="Swanson E."/>
            <person name="Gueddou A."/>
            <person name="Louati M."/>
            <person name="Nouioui I."/>
            <person name="Hezbri K."/>
            <person name="Abebe-Akele F."/>
            <person name="Simpson S."/>
            <person name="Morris K."/>
            <person name="Thomas K."/>
            <person name="Gtari M."/>
            <person name="Tisa L.S."/>
        </authorList>
    </citation>
    <scope>NUCLEOTIDE SEQUENCE [LARGE SCALE GENOMIC DNA]</scope>
    <source>
        <strain evidence="3">NRRL B-16219</strain>
    </source>
</reference>
<dbReference type="InterPro" id="IPR037523">
    <property type="entry name" value="VOC_core"/>
</dbReference>
<evidence type="ECO:0000313" key="2">
    <source>
        <dbReference type="EMBL" id="OHV31246.1"/>
    </source>
</evidence>